<dbReference type="Gene3D" id="3.30.470.30">
    <property type="entry name" value="DNA ligase/mRNA capping enzyme"/>
    <property type="match status" value="1"/>
</dbReference>
<organism evidence="2 3">
    <name type="scientific">Orbilia ellipsospora</name>
    <dbReference type="NCBI Taxonomy" id="2528407"/>
    <lineage>
        <taxon>Eukaryota</taxon>
        <taxon>Fungi</taxon>
        <taxon>Dikarya</taxon>
        <taxon>Ascomycota</taxon>
        <taxon>Pezizomycotina</taxon>
        <taxon>Orbiliomycetes</taxon>
        <taxon>Orbiliales</taxon>
        <taxon>Orbiliaceae</taxon>
        <taxon>Orbilia</taxon>
    </lineage>
</organism>
<dbReference type="Proteomes" id="UP001365542">
    <property type="component" value="Unassembled WGS sequence"/>
</dbReference>
<comment type="caution">
    <text evidence="2">The sequence shown here is derived from an EMBL/GenBank/DDBJ whole genome shotgun (WGS) entry which is preliminary data.</text>
</comment>
<dbReference type="Pfam" id="PF09414">
    <property type="entry name" value="RNA_ligase"/>
    <property type="match status" value="1"/>
</dbReference>
<dbReference type="AlphaFoldDB" id="A0AAV9WUK9"/>
<evidence type="ECO:0000313" key="2">
    <source>
        <dbReference type="EMBL" id="KAK6526521.1"/>
    </source>
</evidence>
<sequence>MSRKLVTVRRVGTVQPIPGADRIQLATVDGWAVVVKVGEFAPNDRAIFFEIDSYLPGDDPRWGFLEVGFTVWNEMKGYKIKTAKLKGQISQGILRTLNDFPEVAEVIKDLEEKHGVEKAEEMVRGMSFAEALGVKKYEPPEPGSNVPGERPARPFPSFVQKTDQERIQNLPGVFAAYADEVFQETTKMDGSSMTVYYLREDSQIIETMEPVNPIKEPTVASMKGRFGVCSRNIDLLEAGGGNFWAVARKNKLPEKLSNLNRNYAIQGELCGSSIQKNFEGFQPGFHEFFVFSVWDIDKQQYLEPKAVEELAAELNLKHVPVNGYYKLGDIATEVKALLARAEGKGINGKKREGIVLKQVDGPLSFKAISNSYLLKHGE</sequence>
<name>A0AAV9WUK9_9PEZI</name>
<gene>
    <name evidence="2" type="ORF">TWF694_005104</name>
</gene>
<dbReference type="NCBIfam" id="TIGR02306">
    <property type="entry name" value="RNA_lig_DRB0094"/>
    <property type="match status" value="1"/>
</dbReference>
<dbReference type="SUPFAM" id="SSF56091">
    <property type="entry name" value="DNA ligase/mRNA capping enzyme, catalytic domain"/>
    <property type="match status" value="1"/>
</dbReference>
<accession>A0AAV9WUK9</accession>
<reference evidence="2 3" key="1">
    <citation type="submission" date="2019-10" db="EMBL/GenBank/DDBJ databases">
        <authorList>
            <person name="Palmer J.M."/>
        </authorList>
    </citation>
    <scope>NUCLEOTIDE SEQUENCE [LARGE SCALE GENOMIC DNA]</scope>
    <source>
        <strain evidence="2 3">TWF694</strain>
    </source>
</reference>
<dbReference type="EMBL" id="JAVHJO010000016">
    <property type="protein sequence ID" value="KAK6526521.1"/>
    <property type="molecule type" value="Genomic_DNA"/>
</dbReference>
<dbReference type="InterPro" id="IPR021122">
    <property type="entry name" value="RNA_ligase_dom_REL/Rnl2"/>
</dbReference>
<dbReference type="Pfam" id="PF21189">
    <property type="entry name" value="PHA02142"/>
    <property type="match status" value="1"/>
</dbReference>
<protein>
    <recommendedName>
        <fullName evidence="1">RNA ligase domain-containing protein</fullName>
    </recommendedName>
</protein>
<evidence type="ECO:0000259" key="1">
    <source>
        <dbReference type="Pfam" id="PF09414"/>
    </source>
</evidence>
<keyword evidence="3" id="KW-1185">Reference proteome</keyword>
<evidence type="ECO:0000313" key="3">
    <source>
        <dbReference type="Proteomes" id="UP001365542"/>
    </source>
</evidence>
<dbReference type="InterPro" id="IPR012646">
    <property type="entry name" value="RNA_ligase_DRB0094"/>
</dbReference>
<feature type="domain" description="RNA ligase" evidence="1">
    <location>
        <begin position="182"/>
        <end position="366"/>
    </location>
</feature>
<proteinExistence type="predicted"/>